<evidence type="ECO:0000313" key="2">
    <source>
        <dbReference type="Proteomes" id="UP001249851"/>
    </source>
</evidence>
<dbReference type="Proteomes" id="UP001249851">
    <property type="component" value="Unassembled WGS sequence"/>
</dbReference>
<dbReference type="EMBL" id="JARQWQ010000124">
    <property type="protein sequence ID" value="KAK2549574.1"/>
    <property type="molecule type" value="Genomic_DNA"/>
</dbReference>
<dbReference type="AlphaFoldDB" id="A0AAD9UTM6"/>
<organism evidence="1 2">
    <name type="scientific">Acropora cervicornis</name>
    <name type="common">Staghorn coral</name>
    <dbReference type="NCBI Taxonomy" id="6130"/>
    <lineage>
        <taxon>Eukaryota</taxon>
        <taxon>Metazoa</taxon>
        <taxon>Cnidaria</taxon>
        <taxon>Anthozoa</taxon>
        <taxon>Hexacorallia</taxon>
        <taxon>Scleractinia</taxon>
        <taxon>Astrocoeniina</taxon>
        <taxon>Acroporidae</taxon>
        <taxon>Acropora</taxon>
    </lineage>
</organism>
<reference evidence="1" key="1">
    <citation type="journal article" date="2023" name="G3 (Bethesda)">
        <title>Whole genome assembly and annotation of the endangered Caribbean coral Acropora cervicornis.</title>
        <authorList>
            <person name="Selwyn J.D."/>
            <person name="Vollmer S.V."/>
        </authorList>
    </citation>
    <scope>NUCLEOTIDE SEQUENCE</scope>
    <source>
        <strain evidence="1">K2</strain>
    </source>
</reference>
<accession>A0AAD9UTM6</accession>
<reference evidence="1" key="2">
    <citation type="journal article" date="2023" name="Science">
        <title>Genomic signatures of disease resistance in endangered staghorn corals.</title>
        <authorList>
            <person name="Vollmer S.V."/>
            <person name="Selwyn J.D."/>
            <person name="Despard B.A."/>
            <person name="Roesel C.L."/>
        </authorList>
    </citation>
    <scope>NUCLEOTIDE SEQUENCE</scope>
    <source>
        <strain evidence="1">K2</strain>
    </source>
</reference>
<sequence length="133" mass="14355">MTTKLAVKCQCDSPVPTSIPPCFQPSESAKAGFTRTGSDWKSQQQLKNSGDVGVETLVTRSHRLGQRGDAIIVLLSKFPAYDLSSANSFLIASSTDVDGFLRFEGMSRVPWRAPLRASGKGSVICCITWSKKG</sequence>
<proteinExistence type="predicted"/>
<gene>
    <name evidence="1" type="ORF">P5673_029963</name>
</gene>
<name>A0AAD9UTM6_ACRCE</name>
<keyword evidence="2" id="KW-1185">Reference proteome</keyword>
<evidence type="ECO:0000313" key="1">
    <source>
        <dbReference type="EMBL" id="KAK2549574.1"/>
    </source>
</evidence>
<protein>
    <submittedName>
        <fullName evidence="1">Uncharacterized protein</fullName>
    </submittedName>
</protein>
<comment type="caution">
    <text evidence="1">The sequence shown here is derived from an EMBL/GenBank/DDBJ whole genome shotgun (WGS) entry which is preliminary data.</text>
</comment>